<dbReference type="GO" id="GO:0030488">
    <property type="term" value="P:tRNA methylation"/>
    <property type="evidence" value="ECO:0007669"/>
    <property type="project" value="TreeGrafter"/>
</dbReference>
<comment type="caution">
    <text evidence="7">Lacks conserved residue(s) required for the propagation of feature annotation.</text>
</comment>
<dbReference type="GO" id="GO:0002098">
    <property type="term" value="P:tRNA wobble uridine modification"/>
    <property type="evidence" value="ECO:0007669"/>
    <property type="project" value="TreeGrafter"/>
</dbReference>
<evidence type="ECO:0000256" key="5">
    <source>
        <dbReference type="ARBA" id="ARBA00022958"/>
    </source>
</evidence>
<feature type="binding site" evidence="7">
    <location>
        <position position="123"/>
    </location>
    <ligand>
        <name>(6S)-5-formyl-5,6,7,8-tetrahydrofolate</name>
        <dbReference type="ChEBI" id="CHEBI:57457"/>
    </ligand>
</feature>
<dbReference type="CDD" id="cd04164">
    <property type="entry name" value="trmE"/>
    <property type="match status" value="1"/>
</dbReference>
<dbReference type="NCBIfam" id="TIGR00231">
    <property type="entry name" value="small_GTP"/>
    <property type="match status" value="1"/>
</dbReference>
<organism evidence="10 11">
    <name type="scientific">Limobrevibacterium gyesilva</name>
    <dbReference type="NCBI Taxonomy" id="2991712"/>
    <lineage>
        <taxon>Bacteria</taxon>
        <taxon>Pseudomonadati</taxon>
        <taxon>Pseudomonadota</taxon>
        <taxon>Alphaproteobacteria</taxon>
        <taxon>Acetobacterales</taxon>
        <taxon>Acetobacteraceae</taxon>
        <taxon>Limobrevibacterium</taxon>
    </lineage>
</organism>
<feature type="binding site" evidence="7">
    <location>
        <position position="438"/>
    </location>
    <ligand>
        <name>(6S)-5-formyl-5,6,7,8-tetrahydrofolate</name>
        <dbReference type="ChEBI" id="CHEBI:57457"/>
    </ligand>
</feature>
<protein>
    <recommendedName>
        <fullName evidence="7">tRNA modification GTPase MnmE</fullName>
        <ecNumber evidence="7">3.6.-.-</ecNumber>
    </recommendedName>
</protein>
<feature type="binding site" evidence="7">
    <location>
        <position position="84"/>
    </location>
    <ligand>
        <name>(6S)-5-formyl-5,6,7,8-tetrahydrofolate</name>
        <dbReference type="ChEBI" id="CHEBI:57457"/>
    </ligand>
</feature>
<keyword evidence="5 7" id="KW-0630">Potassium</keyword>
<feature type="binding site" evidence="7">
    <location>
        <position position="254"/>
    </location>
    <ligand>
        <name>Mg(2+)</name>
        <dbReference type="ChEBI" id="CHEBI:18420"/>
    </ligand>
</feature>
<evidence type="ECO:0000313" key="11">
    <source>
        <dbReference type="Proteomes" id="UP001165679"/>
    </source>
</evidence>
<feature type="binding site" evidence="7">
    <location>
        <begin position="273"/>
        <end position="276"/>
    </location>
    <ligand>
        <name>GTP</name>
        <dbReference type="ChEBI" id="CHEBI:37565"/>
    </ligand>
</feature>
<feature type="domain" description="TrmE-type G" evidence="9">
    <location>
        <begin position="219"/>
        <end position="364"/>
    </location>
</feature>
<reference evidence="10" key="1">
    <citation type="submission" date="2022-09" db="EMBL/GenBank/DDBJ databases">
        <title>Rhodovastum sp. nov. RN2-1 isolated from soil in Seongnam, South Korea.</title>
        <authorList>
            <person name="Le N.T."/>
        </authorList>
    </citation>
    <scope>NUCLEOTIDE SEQUENCE</scope>
    <source>
        <strain evidence="10">RN2-1</strain>
    </source>
</reference>
<dbReference type="PANTHER" id="PTHR42714:SF2">
    <property type="entry name" value="TRNA MODIFICATION GTPASE GTPBP3, MITOCHONDRIAL"/>
    <property type="match status" value="1"/>
</dbReference>
<keyword evidence="6 7" id="KW-0342">GTP-binding</keyword>
<dbReference type="SUPFAM" id="SSF52540">
    <property type="entry name" value="P-loop containing nucleoside triphosphate hydrolases"/>
    <property type="match status" value="1"/>
</dbReference>
<accession>A0AA41YIG9</accession>
<keyword evidence="2 7" id="KW-0819">tRNA processing</keyword>
<dbReference type="Proteomes" id="UP001165679">
    <property type="component" value="Unassembled WGS sequence"/>
</dbReference>
<dbReference type="Gene3D" id="1.20.120.430">
    <property type="entry name" value="tRNA modification GTPase MnmE domain 2"/>
    <property type="match status" value="1"/>
</dbReference>
<proteinExistence type="inferred from homology"/>
<keyword evidence="3 7" id="KW-0547">Nucleotide-binding</keyword>
<evidence type="ECO:0000313" key="10">
    <source>
        <dbReference type="EMBL" id="MCW3473649.1"/>
    </source>
</evidence>
<comment type="function">
    <text evidence="7">Exhibits a very high intrinsic GTPase hydrolysis rate. Involved in the addition of a carboxymethylaminomethyl (cmnm) group at the wobble position (U34) of certain tRNAs, forming tRNA-cmnm(5)s(2)U34.</text>
</comment>
<evidence type="ECO:0000256" key="8">
    <source>
        <dbReference type="RuleBase" id="RU003313"/>
    </source>
</evidence>
<dbReference type="GO" id="GO:0046872">
    <property type="term" value="F:metal ion binding"/>
    <property type="evidence" value="ECO:0007669"/>
    <property type="project" value="UniProtKB-KW"/>
</dbReference>
<dbReference type="InterPro" id="IPR004520">
    <property type="entry name" value="GTPase_MnmE"/>
</dbReference>
<dbReference type="Pfam" id="PF01926">
    <property type="entry name" value="MMR_HSR1"/>
    <property type="match status" value="1"/>
</dbReference>
<name>A0AA41YIG9_9PROT</name>
<dbReference type="Pfam" id="PF10396">
    <property type="entry name" value="TrmE_N"/>
    <property type="match status" value="1"/>
</dbReference>
<dbReference type="InterPro" id="IPR027266">
    <property type="entry name" value="TrmE/GcvT-like"/>
</dbReference>
<dbReference type="InterPro" id="IPR031168">
    <property type="entry name" value="G_TrmE"/>
</dbReference>
<dbReference type="InterPro" id="IPR027368">
    <property type="entry name" value="MnmE_dom2"/>
</dbReference>
<dbReference type="InterPro" id="IPR027417">
    <property type="entry name" value="P-loop_NTPase"/>
</dbReference>
<evidence type="ECO:0000259" key="9">
    <source>
        <dbReference type="PROSITE" id="PS51709"/>
    </source>
</evidence>
<feature type="binding site" evidence="7">
    <location>
        <begin position="248"/>
        <end position="254"/>
    </location>
    <ligand>
        <name>GTP</name>
        <dbReference type="ChEBI" id="CHEBI:37565"/>
    </ligand>
</feature>
<comment type="subunit">
    <text evidence="7">Homodimer. Heterotetramer of two MnmE and two MnmG subunits.</text>
</comment>
<dbReference type="GO" id="GO:0005737">
    <property type="term" value="C:cytoplasm"/>
    <property type="evidence" value="ECO:0007669"/>
    <property type="project" value="UniProtKB-SubCell"/>
</dbReference>
<dbReference type="FunFam" id="3.30.1360.120:FF:000007">
    <property type="entry name" value="tRNA modification GTPase GTPBP3, mitochondrial"/>
    <property type="match status" value="1"/>
</dbReference>
<feature type="binding site" evidence="7">
    <location>
        <position position="233"/>
    </location>
    <ligand>
        <name>Mg(2+)</name>
        <dbReference type="ChEBI" id="CHEBI:18420"/>
    </ligand>
</feature>
<keyword evidence="11" id="KW-1185">Reference proteome</keyword>
<comment type="subcellular location">
    <subcellularLocation>
        <location evidence="7">Cytoplasm</location>
    </subcellularLocation>
</comment>
<keyword evidence="7" id="KW-0963">Cytoplasm</keyword>
<dbReference type="GO" id="GO:0003924">
    <property type="term" value="F:GTPase activity"/>
    <property type="evidence" value="ECO:0007669"/>
    <property type="project" value="UniProtKB-UniRule"/>
</dbReference>
<dbReference type="HAMAP" id="MF_00379">
    <property type="entry name" value="GTPase_MnmE"/>
    <property type="match status" value="1"/>
</dbReference>
<keyword evidence="7" id="KW-0479">Metal-binding</keyword>
<dbReference type="NCBIfam" id="NF003661">
    <property type="entry name" value="PRK05291.1-3"/>
    <property type="match status" value="1"/>
</dbReference>
<evidence type="ECO:0000256" key="7">
    <source>
        <dbReference type="HAMAP-Rule" id="MF_00379"/>
    </source>
</evidence>
<comment type="caution">
    <text evidence="10">The sequence shown here is derived from an EMBL/GenBank/DDBJ whole genome shotgun (WGS) entry which is preliminary data.</text>
</comment>
<dbReference type="NCBIfam" id="TIGR00450">
    <property type="entry name" value="mnmE_trmE_thdF"/>
    <property type="match status" value="1"/>
</dbReference>
<dbReference type="GO" id="GO:0005525">
    <property type="term" value="F:GTP binding"/>
    <property type="evidence" value="ECO:0007669"/>
    <property type="project" value="UniProtKB-UniRule"/>
</dbReference>
<dbReference type="Gene3D" id="3.40.50.300">
    <property type="entry name" value="P-loop containing nucleotide triphosphate hydrolases"/>
    <property type="match status" value="1"/>
</dbReference>
<dbReference type="AlphaFoldDB" id="A0AA41YIG9"/>
<dbReference type="EMBL" id="JAPDNT010000001">
    <property type="protein sequence ID" value="MCW3473649.1"/>
    <property type="molecule type" value="Genomic_DNA"/>
</dbReference>
<dbReference type="PROSITE" id="PS51709">
    <property type="entry name" value="G_TRME"/>
    <property type="match status" value="1"/>
</dbReference>
<dbReference type="Pfam" id="PF12631">
    <property type="entry name" value="MnmE_helical"/>
    <property type="match status" value="1"/>
</dbReference>
<dbReference type="CDD" id="cd14858">
    <property type="entry name" value="TrmE_N"/>
    <property type="match status" value="1"/>
</dbReference>
<dbReference type="InterPro" id="IPR018948">
    <property type="entry name" value="GTP-bd_TrmE_N"/>
</dbReference>
<evidence type="ECO:0000256" key="1">
    <source>
        <dbReference type="ARBA" id="ARBA00011043"/>
    </source>
</evidence>
<evidence type="ECO:0000256" key="2">
    <source>
        <dbReference type="ARBA" id="ARBA00022694"/>
    </source>
</evidence>
<feature type="binding site" evidence="7">
    <location>
        <position position="27"/>
    </location>
    <ligand>
        <name>(6S)-5-formyl-5,6,7,8-tetrahydrofolate</name>
        <dbReference type="ChEBI" id="CHEBI:57457"/>
    </ligand>
</feature>
<dbReference type="Gene3D" id="3.30.1360.120">
    <property type="entry name" value="Probable tRNA modification gtpase trme, domain 1"/>
    <property type="match status" value="1"/>
</dbReference>
<dbReference type="EC" id="3.6.-.-" evidence="7"/>
<dbReference type="RefSeq" id="WP_264712229.1">
    <property type="nucleotide sequence ID" value="NZ_JAPDNT010000001.1"/>
</dbReference>
<evidence type="ECO:0000256" key="3">
    <source>
        <dbReference type="ARBA" id="ARBA00022741"/>
    </source>
</evidence>
<dbReference type="PANTHER" id="PTHR42714">
    <property type="entry name" value="TRNA MODIFICATION GTPASE GTPBP3"/>
    <property type="match status" value="1"/>
</dbReference>
<comment type="similarity">
    <text evidence="1 7 8">Belongs to the TRAFAC class TrmE-Era-EngA-EngB-Septin-like GTPase superfamily. TrmE GTPase family.</text>
</comment>
<gene>
    <name evidence="7 10" type="primary">mnmE</name>
    <name evidence="7" type="synonym">trmE</name>
    <name evidence="10" type="ORF">OL599_03585</name>
</gene>
<keyword evidence="4 7" id="KW-0378">Hydrolase</keyword>
<keyword evidence="7" id="KW-0460">Magnesium</keyword>
<dbReference type="InterPro" id="IPR025867">
    <property type="entry name" value="MnmE_helical"/>
</dbReference>
<dbReference type="InterPro" id="IPR006073">
    <property type="entry name" value="GTP-bd"/>
</dbReference>
<sequence length="438" mass="46249">MIVFTNETDTIFAVASGAGRAALTVLRISGPGSGAVLEALCRRRPEPRVATLRVLRGTDDAVLDRALVLWFPGPGSYTGEDSAELHLHGGRAVLAAVADALVTLGARPAEPGEFTRRAFLNGRMDLLEAEAVADLVEAETAAQRTQALRQLEGSLGGVYRGWTSRLTRLLAQQEALIDFPDEDLPPQVEAGIRAEIAALAGEVGAHLDDGRRGERLRDGLVFVIAGPPNVGKSTLINRLAERDVAIVSPAPGTTRDVLETRVDLGGVPVTLLDTAGLRDSADAIEAEGVRRARARAQAADVVVVVQDASCPPTAPGIDGAQGVVIRVANKIDLARPVGEDVVGISALTGEGLDQLRQVLCDTARQLTQAEGPPPLTRARHRKALHEARSRLQSAGEAELPELRGEDLRLALRSIGRITGTVGVEDILDSVFGQFCIGK</sequence>
<feature type="binding site" evidence="7">
    <location>
        <begin position="229"/>
        <end position="234"/>
    </location>
    <ligand>
        <name>GTP</name>
        <dbReference type="ChEBI" id="CHEBI:37565"/>
    </ligand>
</feature>
<comment type="cofactor">
    <cofactor evidence="7">
        <name>K(+)</name>
        <dbReference type="ChEBI" id="CHEBI:29103"/>
    </cofactor>
    <text evidence="7">Binds 1 potassium ion per subunit.</text>
</comment>
<evidence type="ECO:0000256" key="4">
    <source>
        <dbReference type="ARBA" id="ARBA00022801"/>
    </source>
</evidence>
<evidence type="ECO:0000256" key="6">
    <source>
        <dbReference type="ARBA" id="ARBA00023134"/>
    </source>
</evidence>
<dbReference type="InterPro" id="IPR005225">
    <property type="entry name" value="Small_GTP-bd"/>
</dbReference>
<reference evidence="10" key="2">
    <citation type="submission" date="2022-10" db="EMBL/GenBank/DDBJ databases">
        <authorList>
            <person name="Trinh H.N."/>
        </authorList>
    </citation>
    <scope>NUCLEOTIDE SEQUENCE</scope>
    <source>
        <strain evidence="10">RN2-1</strain>
    </source>
</reference>